<feature type="domain" description="HPt" evidence="2">
    <location>
        <begin position="5"/>
        <end position="100"/>
    </location>
</feature>
<dbReference type="EMBL" id="QGGB01000003">
    <property type="protein sequence ID" value="PWN07645.1"/>
    <property type="molecule type" value="Genomic_DNA"/>
</dbReference>
<proteinExistence type="predicted"/>
<dbReference type="SUPFAM" id="SSF47226">
    <property type="entry name" value="Histidine-containing phosphotransfer domain, HPT domain"/>
    <property type="match status" value="1"/>
</dbReference>
<accession>A0A316TWM5</accession>
<keyword evidence="3" id="KW-0223">Dioxygenase</keyword>
<evidence type="ECO:0000259" key="2">
    <source>
        <dbReference type="PROSITE" id="PS50894"/>
    </source>
</evidence>
<dbReference type="PROSITE" id="PS50894">
    <property type="entry name" value="HPT"/>
    <property type="match status" value="1"/>
</dbReference>
<feature type="modified residue" description="Phosphohistidine" evidence="1">
    <location>
        <position position="44"/>
    </location>
</feature>
<sequence>MLYQDEKYIKEFAGASMQSFSEFREQFRKYVLARDMEELRRAGHKIKPAALMLNLNVIIDIYEESKTLIEEDAPDAKLHGVADRMDAYCNQILDEFSNIV</sequence>
<reference evidence="3 4" key="1">
    <citation type="submission" date="2018-05" db="EMBL/GenBank/DDBJ databases">
        <title>Rhodohalobacter halophilus gen. nov., sp. nov., a moderately halophilic member of the family Balneolaceae.</title>
        <authorList>
            <person name="Liu Z.-W."/>
        </authorList>
    </citation>
    <scope>NUCLEOTIDE SEQUENCE [LARGE SCALE GENOMIC DNA]</scope>
    <source>
        <strain evidence="3 4">8A47</strain>
    </source>
</reference>
<keyword evidence="1" id="KW-0597">Phosphoprotein</keyword>
<dbReference type="OrthoDB" id="1524886at2"/>
<dbReference type="GO" id="GO:0004672">
    <property type="term" value="F:protein kinase activity"/>
    <property type="evidence" value="ECO:0007669"/>
    <property type="project" value="UniProtKB-ARBA"/>
</dbReference>
<evidence type="ECO:0000313" key="3">
    <source>
        <dbReference type="EMBL" id="PWN07645.1"/>
    </source>
</evidence>
<protein>
    <submittedName>
        <fullName evidence="3">Taurine dioxygenase</fullName>
    </submittedName>
</protein>
<dbReference type="InterPro" id="IPR008207">
    <property type="entry name" value="Sig_transdc_His_kin_Hpt_dom"/>
</dbReference>
<gene>
    <name evidence="3" type="ORF">DDZ15_04070</name>
</gene>
<dbReference type="GO" id="GO:0000160">
    <property type="term" value="P:phosphorelay signal transduction system"/>
    <property type="evidence" value="ECO:0007669"/>
    <property type="project" value="InterPro"/>
</dbReference>
<dbReference type="GO" id="GO:0051213">
    <property type="term" value="F:dioxygenase activity"/>
    <property type="evidence" value="ECO:0007669"/>
    <property type="project" value="UniProtKB-KW"/>
</dbReference>
<evidence type="ECO:0000256" key="1">
    <source>
        <dbReference type="PROSITE-ProRule" id="PRU00110"/>
    </source>
</evidence>
<dbReference type="Proteomes" id="UP000245533">
    <property type="component" value="Unassembled WGS sequence"/>
</dbReference>
<evidence type="ECO:0000313" key="4">
    <source>
        <dbReference type="Proteomes" id="UP000245533"/>
    </source>
</evidence>
<dbReference type="InterPro" id="IPR036641">
    <property type="entry name" value="HPT_dom_sf"/>
</dbReference>
<keyword evidence="4" id="KW-1185">Reference proteome</keyword>
<organism evidence="3 4">
    <name type="scientific">Rhodohalobacter mucosus</name>
    <dbReference type="NCBI Taxonomy" id="2079485"/>
    <lineage>
        <taxon>Bacteria</taxon>
        <taxon>Pseudomonadati</taxon>
        <taxon>Balneolota</taxon>
        <taxon>Balneolia</taxon>
        <taxon>Balneolales</taxon>
        <taxon>Balneolaceae</taxon>
        <taxon>Rhodohalobacter</taxon>
    </lineage>
</organism>
<dbReference type="AlphaFoldDB" id="A0A316TWM5"/>
<name>A0A316TWM5_9BACT</name>
<dbReference type="Gene3D" id="1.20.120.160">
    <property type="entry name" value="HPT domain"/>
    <property type="match status" value="1"/>
</dbReference>
<keyword evidence="3" id="KW-0560">Oxidoreductase</keyword>
<comment type="caution">
    <text evidence="3">The sequence shown here is derived from an EMBL/GenBank/DDBJ whole genome shotgun (WGS) entry which is preliminary data.</text>
</comment>